<dbReference type="OrthoDB" id="7068231at2"/>
<dbReference type="RefSeq" id="WP_084336176.1">
    <property type="nucleotide sequence ID" value="NZ_CBKZNZ010000099.1"/>
</dbReference>
<evidence type="ECO:0000256" key="1">
    <source>
        <dbReference type="SAM" id="Phobius"/>
    </source>
</evidence>
<evidence type="ECO:0008006" key="4">
    <source>
        <dbReference type="Google" id="ProtNLM"/>
    </source>
</evidence>
<evidence type="ECO:0000313" key="2">
    <source>
        <dbReference type="EMBL" id="SDK59082.1"/>
    </source>
</evidence>
<dbReference type="STRING" id="137658.SAMN05216186_108146"/>
<dbReference type="Pfam" id="PF10975">
    <property type="entry name" value="DUF2802"/>
    <property type="match status" value="1"/>
</dbReference>
<reference evidence="2 3" key="1">
    <citation type="submission" date="2016-10" db="EMBL/GenBank/DDBJ databases">
        <authorList>
            <person name="de Groot N.N."/>
        </authorList>
    </citation>
    <scope>NUCLEOTIDE SEQUENCE [LARGE SCALE GENOMIC DNA]</scope>
    <source>
        <strain evidence="2 3">JCM 21544</strain>
    </source>
</reference>
<keyword evidence="3" id="KW-1185">Reference proteome</keyword>
<organism evidence="2 3">
    <name type="scientific">Pseudomonas indica</name>
    <dbReference type="NCBI Taxonomy" id="137658"/>
    <lineage>
        <taxon>Bacteria</taxon>
        <taxon>Pseudomonadati</taxon>
        <taxon>Pseudomonadota</taxon>
        <taxon>Gammaproteobacteria</taxon>
        <taxon>Pseudomonadales</taxon>
        <taxon>Pseudomonadaceae</taxon>
        <taxon>Pseudomonas</taxon>
    </lineage>
</organism>
<evidence type="ECO:0000313" key="3">
    <source>
        <dbReference type="Proteomes" id="UP000198706"/>
    </source>
</evidence>
<proteinExistence type="predicted"/>
<gene>
    <name evidence="2" type="ORF">SAMN05216186_108146</name>
</gene>
<dbReference type="InterPro" id="IPR021244">
    <property type="entry name" value="DUF2802"/>
</dbReference>
<feature type="transmembrane region" description="Helical" evidence="1">
    <location>
        <begin position="6"/>
        <end position="24"/>
    </location>
</feature>
<accession>A0A1G9D588</accession>
<name>A0A1G9D588_9PSED</name>
<keyword evidence="1" id="KW-0472">Membrane</keyword>
<sequence>MIEIALGALITLCLLLTGTCLWLLTNQREHARWQVERDARDALRDQRIKELSKRLDAYLTGSVRMGEELQELRRIVAPLPDKLNQMEQRDPSSLSFTQAARLVGMGASVEDLTQSCGLTQAEAELVSKLHQAQRRKS</sequence>
<protein>
    <recommendedName>
        <fullName evidence="4">Chemotaxis protein</fullName>
    </recommendedName>
</protein>
<dbReference type="EMBL" id="FNFD01000008">
    <property type="protein sequence ID" value="SDK59082.1"/>
    <property type="molecule type" value="Genomic_DNA"/>
</dbReference>
<keyword evidence="1" id="KW-1133">Transmembrane helix</keyword>
<dbReference type="AlphaFoldDB" id="A0A1G9D588"/>
<dbReference type="Proteomes" id="UP000198706">
    <property type="component" value="Unassembled WGS sequence"/>
</dbReference>
<keyword evidence="1" id="KW-0812">Transmembrane</keyword>